<dbReference type="InterPro" id="IPR006949">
    <property type="entry name" value="Barrel_Baseplate_J-like"/>
</dbReference>
<accession>A0A521DS17</accession>
<dbReference type="RefSeq" id="WP_142936098.1">
    <property type="nucleotide sequence ID" value="NZ_FXTM01000025.1"/>
</dbReference>
<evidence type="ECO:0000313" key="4">
    <source>
        <dbReference type="Proteomes" id="UP000317315"/>
    </source>
</evidence>
<keyword evidence="4" id="KW-1185">Reference proteome</keyword>
<dbReference type="PANTHER" id="PTHR35862:SF1">
    <property type="entry name" value="FELS-2 PROPHAGE PROTEIN"/>
    <property type="match status" value="1"/>
</dbReference>
<dbReference type="AlphaFoldDB" id="A0A521DS17"/>
<dbReference type="InterPro" id="IPR052726">
    <property type="entry name" value="Phage_Baseplate_Hub"/>
</dbReference>
<name>A0A521DS17_9BACT</name>
<organism evidence="3 4">
    <name type="scientific">Balnearium lithotrophicum</name>
    <dbReference type="NCBI Taxonomy" id="223788"/>
    <lineage>
        <taxon>Bacteria</taxon>
        <taxon>Pseudomonadati</taxon>
        <taxon>Aquificota</taxon>
        <taxon>Aquificia</taxon>
        <taxon>Desulfurobacteriales</taxon>
        <taxon>Desulfurobacteriaceae</taxon>
        <taxon>Balnearium</taxon>
    </lineage>
</organism>
<dbReference type="InterPro" id="IPR058531">
    <property type="entry name" value="Baseplate_J_M"/>
</dbReference>
<reference evidence="3 4" key="1">
    <citation type="submission" date="2017-05" db="EMBL/GenBank/DDBJ databases">
        <authorList>
            <person name="Varghese N."/>
            <person name="Submissions S."/>
        </authorList>
    </citation>
    <scope>NUCLEOTIDE SEQUENCE [LARGE SCALE GENOMIC DNA]</scope>
    <source>
        <strain evidence="3 4">DSM 16304</strain>
    </source>
</reference>
<dbReference type="Proteomes" id="UP000317315">
    <property type="component" value="Unassembled WGS sequence"/>
</dbReference>
<dbReference type="OrthoDB" id="9793802at2"/>
<dbReference type="Pfam" id="PF04865">
    <property type="entry name" value="Baseplate_J"/>
    <property type="match status" value="1"/>
</dbReference>
<feature type="domain" description="Baseplate J-like central" evidence="2">
    <location>
        <begin position="197"/>
        <end position="269"/>
    </location>
</feature>
<feature type="domain" description="Baseplate protein J-like barrel" evidence="1">
    <location>
        <begin position="89"/>
        <end position="173"/>
    </location>
</feature>
<evidence type="ECO:0000259" key="1">
    <source>
        <dbReference type="Pfam" id="PF04865"/>
    </source>
</evidence>
<evidence type="ECO:0000313" key="3">
    <source>
        <dbReference type="EMBL" id="SMO74494.1"/>
    </source>
</evidence>
<dbReference type="EMBL" id="FXTM01000025">
    <property type="protein sequence ID" value="SMO74494.1"/>
    <property type="molecule type" value="Genomic_DNA"/>
</dbReference>
<dbReference type="PANTHER" id="PTHR35862">
    <property type="entry name" value="FELS-2 PROPHAGE PROTEIN"/>
    <property type="match status" value="1"/>
</dbReference>
<gene>
    <name evidence="3" type="ORF">SAMN06269117_1254</name>
</gene>
<dbReference type="InterPro" id="IPR014507">
    <property type="entry name" value="Baseplate_assembly_J_pred"/>
</dbReference>
<sequence length="366" mass="40708">MLNFVNYDSQKIYREILEKTEEILGRKIYPADPVNLLVSLLSYVVSVQNFQINDAANQNLLAFARGEALDRLGELLGVKRLPAQPSRTTLRFYINSPKTFPVVIPQGTEATPDQKIFFKTTKEAVINPGETYADVDAVCETPGTAGNGFQPGQINLLVTPIPYVVKVENITTSLYGSDVEDDERLRERIRIAPEKFSNAGSKGAYIYWAKTAHQDISDVSVFSPEPGKVTVVVLMKDGELPTDEIINLVRETLTDERVRPLTDLVEVKAPSVVTYDVNLTYYIKKDFVPLQQSIDRQVNEKVSQFVNETKSHIGCDVNPSRLIDLVMSIRGVKRVEVANPLFIPVSVESVAQAEKVEVLYGGAEDA</sequence>
<protein>
    <submittedName>
        <fullName evidence="3">Phage-related baseplate assembly protein</fullName>
    </submittedName>
</protein>
<evidence type="ECO:0000259" key="2">
    <source>
        <dbReference type="Pfam" id="PF26078"/>
    </source>
</evidence>
<proteinExistence type="predicted"/>
<dbReference type="Pfam" id="PF26078">
    <property type="entry name" value="Baseplate_J_M"/>
    <property type="match status" value="1"/>
</dbReference>
<dbReference type="PIRSF" id="PIRSF020481">
    <property type="entry name" value="BAP"/>
    <property type="match status" value="1"/>
</dbReference>